<evidence type="ECO:0000313" key="2">
    <source>
        <dbReference type="EMBL" id="KDS90350.2"/>
    </source>
</evidence>
<dbReference type="Proteomes" id="UP000053331">
    <property type="component" value="Unassembled WGS sequence"/>
</dbReference>
<dbReference type="InterPro" id="IPR036388">
    <property type="entry name" value="WH-like_DNA-bd_sf"/>
</dbReference>
<sequence length="95" mass="10565">MLRIAANPARRAILRHLIATDSRRVDVDDLATTIDSPEGPIDSETPQIAIELRHTHLPMLADADAITYDRGSEVVAYRGDDEIEALLEFVADRLE</sequence>
<comment type="caution">
    <text evidence="2">The sequence shown here is derived from an EMBL/GenBank/DDBJ whole genome shotgun (WGS) entry which is preliminary data.</text>
</comment>
<proteinExistence type="predicted"/>
<name>A0A081ESG2_9EURY</name>
<accession>A0A081ESG2</accession>
<dbReference type="EMBL" id="JNFH02000004">
    <property type="protein sequence ID" value="KDS90350.2"/>
    <property type="molecule type" value="Genomic_DNA"/>
</dbReference>
<feature type="domain" description="DUF7344" evidence="1">
    <location>
        <begin position="5"/>
        <end position="75"/>
    </location>
</feature>
<organism evidence="2 3">
    <name type="scientific">Halorubrum saccharovorum</name>
    <dbReference type="NCBI Taxonomy" id="2248"/>
    <lineage>
        <taxon>Archaea</taxon>
        <taxon>Methanobacteriati</taxon>
        <taxon>Methanobacteriota</taxon>
        <taxon>Stenosarchaea group</taxon>
        <taxon>Halobacteria</taxon>
        <taxon>Halobacteriales</taxon>
        <taxon>Haloferacaceae</taxon>
        <taxon>Halorubrum</taxon>
    </lineage>
</organism>
<dbReference type="Pfam" id="PF24035">
    <property type="entry name" value="DUF7344"/>
    <property type="match status" value="1"/>
</dbReference>
<keyword evidence="3" id="KW-1185">Reference proteome</keyword>
<gene>
    <name evidence="2" type="ORF">FK85_15815</name>
</gene>
<dbReference type="InterPro" id="IPR055768">
    <property type="entry name" value="DUF7344"/>
</dbReference>
<evidence type="ECO:0000259" key="1">
    <source>
        <dbReference type="Pfam" id="PF24035"/>
    </source>
</evidence>
<evidence type="ECO:0000313" key="3">
    <source>
        <dbReference type="Proteomes" id="UP000053331"/>
    </source>
</evidence>
<dbReference type="Gene3D" id="1.10.10.10">
    <property type="entry name" value="Winged helix-like DNA-binding domain superfamily/Winged helix DNA-binding domain"/>
    <property type="match status" value="1"/>
</dbReference>
<dbReference type="AlphaFoldDB" id="A0A081ESG2"/>
<protein>
    <recommendedName>
        <fullName evidence="1">DUF7344 domain-containing protein</fullName>
    </recommendedName>
</protein>
<reference evidence="2 3" key="1">
    <citation type="journal article" date="2015" name="Genome Announc.">
        <title>Draft genome sequence of a Halorubrum H3 strain isolated from the burlinskoye salt lake (Altai Krai, Russia).</title>
        <authorList>
            <person name="Rozanov A.S."/>
            <person name="Bryanskaya A.V."/>
            <person name="Malup T.K."/>
            <person name="Kotenko A.V."/>
            <person name="Peltek S.E."/>
        </authorList>
    </citation>
    <scope>NUCLEOTIDE SEQUENCE [LARGE SCALE GENOMIC DNA]</scope>
    <source>
        <strain evidence="2 3">H3</strain>
    </source>
</reference>